<dbReference type="Gramene" id="OMP10987">
    <property type="protein sequence ID" value="OMP10987"/>
    <property type="gene ID" value="CCACVL1_00741"/>
</dbReference>
<name>A0A1R3KVB4_COCAP</name>
<feature type="non-terminal residue" evidence="1">
    <location>
        <position position="35"/>
    </location>
</feature>
<dbReference type="Proteomes" id="UP000188268">
    <property type="component" value="Unassembled WGS sequence"/>
</dbReference>
<sequence length="35" mass="4212">MGRYTKILEQRERNPILMEVNSDEEVDKQMFNAIL</sequence>
<dbReference type="AlphaFoldDB" id="A0A1R3KVB4"/>
<proteinExistence type="predicted"/>
<accession>A0A1R3KVB4</accession>
<evidence type="ECO:0000313" key="2">
    <source>
        <dbReference type="Proteomes" id="UP000188268"/>
    </source>
</evidence>
<gene>
    <name evidence="1" type="ORF">CCACVL1_00741</name>
</gene>
<protein>
    <submittedName>
        <fullName evidence="1">Uncharacterized protein</fullName>
    </submittedName>
</protein>
<dbReference type="EMBL" id="AWWV01001737">
    <property type="protein sequence ID" value="OMP10987.1"/>
    <property type="molecule type" value="Genomic_DNA"/>
</dbReference>
<reference evidence="1 2" key="1">
    <citation type="submission" date="2013-09" db="EMBL/GenBank/DDBJ databases">
        <title>Corchorus capsularis genome sequencing.</title>
        <authorList>
            <person name="Alam M."/>
            <person name="Haque M.S."/>
            <person name="Islam M.S."/>
            <person name="Emdad E.M."/>
            <person name="Islam M.M."/>
            <person name="Ahmed B."/>
            <person name="Halim A."/>
            <person name="Hossen Q.M.M."/>
            <person name="Hossain M.Z."/>
            <person name="Ahmed R."/>
            <person name="Khan M.M."/>
            <person name="Islam R."/>
            <person name="Rashid M.M."/>
            <person name="Khan S.A."/>
            <person name="Rahman M.S."/>
            <person name="Alam M."/>
        </authorList>
    </citation>
    <scope>NUCLEOTIDE SEQUENCE [LARGE SCALE GENOMIC DNA]</scope>
    <source>
        <strain evidence="2">cv. CVL-1</strain>
        <tissue evidence="1">Whole seedling</tissue>
    </source>
</reference>
<comment type="caution">
    <text evidence="1">The sequence shown here is derived from an EMBL/GenBank/DDBJ whole genome shotgun (WGS) entry which is preliminary data.</text>
</comment>
<organism evidence="1 2">
    <name type="scientific">Corchorus capsularis</name>
    <name type="common">Jute</name>
    <dbReference type="NCBI Taxonomy" id="210143"/>
    <lineage>
        <taxon>Eukaryota</taxon>
        <taxon>Viridiplantae</taxon>
        <taxon>Streptophyta</taxon>
        <taxon>Embryophyta</taxon>
        <taxon>Tracheophyta</taxon>
        <taxon>Spermatophyta</taxon>
        <taxon>Magnoliopsida</taxon>
        <taxon>eudicotyledons</taxon>
        <taxon>Gunneridae</taxon>
        <taxon>Pentapetalae</taxon>
        <taxon>rosids</taxon>
        <taxon>malvids</taxon>
        <taxon>Malvales</taxon>
        <taxon>Malvaceae</taxon>
        <taxon>Grewioideae</taxon>
        <taxon>Apeibeae</taxon>
        <taxon>Corchorus</taxon>
    </lineage>
</organism>
<evidence type="ECO:0000313" key="1">
    <source>
        <dbReference type="EMBL" id="OMP10987.1"/>
    </source>
</evidence>
<keyword evidence="2" id="KW-1185">Reference proteome</keyword>